<keyword evidence="1" id="KW-0812">Transmembrane</keyword>
<accession>A0A0K2SNL9</accession>
<dbReference type="AlphaFoldDB" id="A0A0K2SNL9"/>
<proteinExistence type="predicted"/>
<evidence type="ECO:0000313" key="3">
    <source>
        <dbReference type="Proteomes" id="UP000065807"/>
    </source>
</evidence>
<organism evidence="2 3">
    <name type="scientific">Limnochorda pilosa</name>
    <dbReference type="NCBI Taxonomy" id="1555112"/>
    <lineage>
        <taxon>Bacteria</taxon>
        <taxon>Bacillati</taxon>
        <taxon>Bacillota</taxon>
        <taxon>Limnochordia</taxon>
        <taxon>Limnochordales</taxon>
        <taxon>Limnochordaceae</taxon>
        <taxon>Limnochorda</taxon>
    </lineage>
</organism>
<keyword evidence="3" id="KW-1185">Reference proteome</keyword>
<evidence type="ECO:0000313" key="2">
    <source>
        <dbReference type="EMBL" id="BAS28700.1"/>
    </source>
</evidence>
<evidence type="ECO:0000256" key="1">
    <source>
        <dbReference type="SAM" id="Phobius"/>
    </source>
</evidence>
<dbReference type="KEGG" id="lpil:LIP_2871"/>
<reference evidence="3" key="2">
    <citation type="journal article" date="2016" name="Int. J. Syst. Evol. Microbiol.">
        <title>Complete genome sequence and cell structure of Limnochorda pilosa, a Gram-negative spore-former within the phylum Firmicutes.</title>
        <authorList>
            <person name="Watanabe M."/>
            <person name="Kojima H."/>
            <person name="Fukui M."/>
        </authorList>
    </citation>
    <scope>NUCLEOTIDE SEQUENCE [LARGE SCALE GENOMIC DNA]</scope>
    <source>
        <strain evidence="3">HC45</strain>
    </source>
</reference>
<dbReference type="EMBL" id="AP014924">
    <property type="protein sequence ID" value="BAS28700.1"/>
    <property type="molecule type" value="Genomic_DNA"/>
</dbReference>
<gene>
    <name evidence="2" type="ORF">LIP_2871</name>
</gene>
<name>A0A0K2SNL9_LIMPI</name>
<keyword evidence="1" id="KW-1133">Transmembrane helix</keyword>
<dbReference type="STRING" id="1555112.LIP_2871"/>
<keyword evidence="1" id="KW-0472">Membrane</keyword>
<reference evidence="3" key="1">
    <citation type="submission" date="2015-07" db="EMBL/GenBank/DDBJ databases">
        <title>Complete genome sequence and phylogenetic analysis of Limnochorda pilosa.</title>
        <authorList>
            <person name="Watanabe M."/>
            <person name="Kojima H."/>
            <person name="Fukui M."/>
        </authorList>
    </citation>
    <scope>NUCLEOTIDE SEQUENCE [LARGE SCALE GENOMIC DNA]</scope>
    <source>
        <strain evidence="3">HC45</strain>
    </source>
</reference>
<sequence length="150" mass="16363">MAARVWRRREGLVVTVVLAVATVAVVTWGPLGSAPGQGVPAAPNRGAVEAEVEAFEVLWASAEGIEPERPLYRLRLRILESRPAPGYDLDPLASWVGRQVDVYSVEPLDLSLFGGRVTAEVTLRGDERSRRFWLFSVRVVNPGPLMEAGS</sequence>
<protein>
    <submittedName>
        <fullName evidence="2">Uncharacterized protein</fullName>
    </submittedName>
</protein>
<feature type="transmembrane region" description="Helical" evidence="1">
    <location>
        <begin position="12"/>
        <end position="31"/>
    </location>
</feature>
<dbReference type="Proteomes" id="UP000065807">
    <property type="component" value="Chromosome"/>
</dbReference>